<proteinExistence type="predicted"/>
<gene>
    <name evidence="1" type="ORF">SMRZ_LOCUS23393</name>
</gene>
<name>A0A183N518_9TREM</name>
<dbReference type="EMBL" id="UZAI01019683">
    <property type="protein sequence ID" value="VDP47029.1"/>
    <property type="molecule type" value="Genomic_DNA"/>
</dbReference>
<dbReference type="STRING" id="48269.A0A183N518"/>
<evidence type="ECO:0000313" key="2">
    <source>
        <dbReference type="Proteomes" id="UP000277204"/>
    </source>
</evidence>
<accession>A0A183N518</accession>
<organism evidence="1 2">
    <name type="scientific">Schistosoma margrebowiei</name>
    <dbReference type="NCBI Taxonomy" id="48269"/>
    <lineage>
        <taxon>Eukaryota</taxon>
        <taxon>Metazoa</taxon>
        <taxon>Spiralia</taxon>
        <taxon>Lophotrochozoa</taxon>
        <taxon>Platyhelminthes</taxon>
        <taxon>Trematoda</taxon>
        <taxon>Digenea</taxon>
        <taxon>Strigeidida</taxon>
        <taxon>Schistosomatoidea</taxon>
        <taxon>Schistosomatidae</taxon>
        <taxon>Schistosoma</taxon>
    </lineage>
</organism>
<reference evidence="1 2" key="1">
    <citation type="submission" date="2018-11" db="EMBL/GenBank/DDBJ databases">
        <authorList>
            <consortium name="Pathogen Informatics"/>
        </authorList>
    </citation>
    <scope>NUCLEOTIDE SEQUENCE [LARGE SCALE GENOMIC DNA]</scope>
    <source>
        <strain evidence="1 2">Zambia</strain>
    </source>
</reference>
<protein>
    <submittedName>
        <fullName evidence="1">Uncharacterized protein</fullName>
    </submittedName>
</protein>
<keyword evidence="2" id="KW-1185">Reference proteome</keyword>
<dbReference type="Proteomes" id="UP000277204">
    <property type="component" value="Unassembled WGS sequence"/>
</dbReference>
<dbReference type="AlphaFoldDB" id="A0A183N518"/>
<sequence>MFTSDVSEPYETPKRSILKHGDLTDRQRLDQLLNNVNLQHGSETDMLQQMREVIGQRTFDDGLFKQLFLSKFLQQVQAVLVPTGYGIILNVVVVVVVGGGDCVAAVAHHIDDDDDNVVVGDVVI</sequence>
<evidence type="ECO:0000313" key="1">
    <source>
        <dbReference type="EMBL" id="VDP47029.1"/>
    </source>
</evidence>